<sequence>MAFKHGKNTVFKIDDSGGGSLTDVSQYIDNVSGLPGEKALAEVTAFGDSGTRNIPGLFNATVEVSGHWDPTASTGPDAIFNALFEEETSTASFEYGPGGSTTGAVKYSGECWVSNYTITSAVAEKVSFSASIQVDGVVTRGTFA</sequence>
<evidence type="ECO:0000313" key="2">
    <source>
        <dbReference type="Proteomes" id="UP000215005"/>
    </source>
</evidence>
<reference evidence="1 2" key="1">
    <citation type="submission" date="2017-08" db="EMBL/GenBank/DDBJ databases">
        <title>The complete genome sequence of Nocardiopsis gilva YIM 90087.</title>
        <authorList>
            <person name="Yin M."/>
            <person name="Tang S."/>
        </authorList>
    </citation>
    <scope>NUCLEOTIDE SEQUENCE [LARGE SCALE GENOMIC DNA]</scope>
    <source>
        <strain evidence="1 2">YIM 90087</strain>
    </source>
</reference>
<dbReference type="OrthoDB" id="3693473at2"/>
<proteinExistence type="predicted"/>
<dbReference type="Gene3D" id="4.10.410.40">
    <property type="match status" value="1"/>
</dbReference>
<dbReference type="KEGG" id="ngv:CDO52_00730"/>
<protein>
    <recommendedName>
        <fullName evidence="3">Phage tail protein</fullName>
    </recommendedName>
</protein>
<name>A0A223S064_9ACTN</name>
<evidence type="ECO:0000313" key="1">
    <source>
        <dbReference type="EMBL" id="ASU81504.1"/>
    </source>
</evidence>
<dbReference type="EMBL" id="CP022753">
    <property type="protein sequence ID" value="ASU81504.1"/>
    <property type="molecule type" value="Genomic_DNA"/>
</dbReference>
<organism evidence="1 2">
    <name type="scientific">Nocardiopsis gilva YIM 90087</name>
    <dbReference type="NCBI Taxonomy" id="1235441"/>
    <lineage>
        <taxon>Bacteria</taxon>
        <taxon>Bacillati</taxon>
        <taxon>Actinomycetota</taxon>
        <taxon>Actinomycetes</taxon>
        <taxon>Streptosporangiales</taxon>
        <taxon>Nocardiopsidaceae</taxon>
        <taxon>Nocardiopsis</taxon>
    </lineage>
</organism>
<accession>A0A223S064</accession>
<dbReference type="RefSeq" id="WP_017619497.1">
    <property type="nucleotide sequence ID" value="NZ_ANBG01000245.1"/>
</dbReference>
<evidence type="ECO:0008006" key="3">
    <source>
        <dbReference type="Google" id="ProtNLM"/>
    </source>
</evidence>
<keyword evidence="2" id="KW-1185">Reference proteome</keyword>
<dbReference type="Proteomes" id="UP000215005">
    <property type="component" value="Chromosome"/>
</dbReference>
<dbReference type="AlphaFoldDB" id="A0A223S064"/>
<gene>
    <name evidence="1" type="ORF">CDO52_00730</name>
</gene>